<protein>
    <submittedName>
        <fullName evidence="1">Uncharacterized protein</fullName>
    </submittedName>
</protein>
<dbReference type="RefSeq" id="WP_127745566.1">
    <property type="nucleotide sequence ID" value="NZ_SACN01000003.1"/>
</dbReference>
<gene>
    <name evidence="1" type="ORF">EOD43_18740</name>
</gene>
<evidence type="ECO:0000313" key="2">
    <source>
        <dbReference type="Proteomes" id="UP000282971"/>
    </source>
</evidence>
<name>A0A437LY15_9SPHN</name>
<evidence type="ECO:0000313" key="1">
    <source>
        <dbReference type="EMBL" id="RVT90309.1"/>
    </source>
</evidence>
<keyword evidence="2" id="KW-1185">Reference proteome</keyword>
<dbReference type="OrthoDB" id="7193356at2"/>
<accession>A0A437LY15</accession>
<dbReference type="EMBL" id="SACN01000003">
    <property type="protein sequence ID" value="RVT90309.1"/>
    <property type="molecule type" value="Genomic_DNA"/>
</dbReference>
<comment type="caution">
    <text evidence="1">The sequence shown here is derived from an EMBL/GenBank/DDBJ whole genome shotgun (WGS) entry which is preliminary data.</text>
</comment>
<sequence length="150" mass="16142">MADRAPVAIRIGGMLRLALLPAFLDAIEAEGALADWDGARITQAHLDAGTPLYLVRDDVDGGRFEALETFCKANALPFARWRGGNPGAFDPERLVFDGACERVFDVNEENSEILVPASLIRELGTTEALLEHLAAGEFAVPALRIVPADD</sequence>
<dbReference type="AlphaFoldDB" id="A0A437LY15"/>
<dbReference type="Proteomes" id="UP000282971">
    <property type="component" value="Unassembled WGS sequence"/>
</dbReference>
<organism evidence="1 2">
    <name type="scientific">Sphingomonas crocodyli</name>
    <dbReference type="NCBI Taxonomy" id="1979270"/>
    <lineage>
        <taxon>Bacteria</taxon>
        <taxon>Pseudomonadati</taxon>
        <taxon>Pseudomonadota</taxon>
        <taxon>Alphaproteobacteria</taxon>
        <taxon>Sphingomonadales</taxon>
        <taxon>Sphingomonadaceae</taxon>
        <taxon>Sphingomonas</taxon>
    </lineage>
</organism>
<reference evidence="1 2" key="1">
    <citation type="submission" date="2019-01" db="EMBL/GenBank/DDBJ databases">
        <authorList>
            <person name="Chen W.-M."/>
        </authorList>
    </citation>
    <scope>NUCLEOTIDE SEQUENCE [LARGE SCALE GENOMIC DNA]</scope>
    <source>
        <strain evidence="1 2">CCP-7</strain>
    </source>
</reference>
<proteinExistence type="predicted"/>